<dbReference type="SUPFAM" id="SSF52540">
    <property type="entry name" value="P-loop containing nucleoside triphosphate hydrolases"/>
    <property type="match status" value="1"/>
</dbReference>
<dbReference type="Proteomes" id="UP000275069">
    <property type="component" value="Chromosome"/>
</dbReference>
<keyword evidence="2" id="KW-1185">Reference proteome</keyword>
<dbReference type="PANTHER" id="PTHR37807:SF3">
    <property type="entry name" value="OS07G0160300 PROTEIN"/>
    <property type="match status" value="1"/>
</dbReference>
<accession>A0A387C4J3</accession>
<proteinExistence type="predicted"/>
<dbReference type="Gene3D" id="3.40.50.300">
    <property type="entry name" value="P-loop containing nucleotide triphosphate hydrolases"/>
    <property type="match status" value="1"/>
</dbReference>
<evidence type="ECO:0000313" key="1">
    <source>
        <dbReference type="EMBL" id="AYG05511.1"/>
    </source>
</evidence>
<dbReference type="EMBL" id="CP032624">
    <property type="protein sequence ID" value="AYG05511.1"/>
    <property type="molecule type" value="Genomic_DNA"/>
</dbReference>
<dbReference type="PANTHER" id="PTHR37807">
    <property type="entry name" value="OS07G0160300 PROTEIN"/>
    <property type="match status" value="1"/>
</dbReference>
<dbReference type="OrthoDB" id="3819922at2"/>
<gene>
    <name evidence="1" type="ORF">D7I44_17075</name>
</gene>
<dbReference type="KEGG" id="gry:D7I44_17075"/>
<sequence>MAGLPGSGKSAIASELARRLPATHLAVDELEDAMLRAGLRNSYEVGLAAYLGAEALAEANLLTGAHVVVDAVNDHPYARGQWFQLAERAAVPLAFVEVLCSDVELHRQRLEHRQRPFTALPEPTWESLLPRRAALEQWGDDRIRVDTANGNPAALATRILERLAQH</sequence>
<keyword evidence="1" id="KW-0067">ATP-binding</keyword>
<organism evidence="1 2">
    <name type="scientific">Gryllotalpicola protaetiae</name>
    <dbReference type="NCBI Taxonomy" id="2419771"/>
    <lineage>
        <taxon>Bacteria</taxon>
        <taxon>Bacillati</taxon>
        <taxon>Actinomycetota</taxon>
        <taxon>Actinomycetes</taxon>
        <taxon>Micrococcales</taxon>
        <taxon>Microbacteriaceae</taxon>
        <taxon>Gryllotalpicola</taxon>
    </lineage>
</organism>
<name>A0A387C4J3_9MICO</name>
<evidence type="ECO:0000313" key="2">
    <source>
        <dbReference type="Proteomes" id="UP000275069"/>
    </source>
</evidence>
<dbReference type="InterPro" id="IPR027417">
    <property type="entry name" value="P-loop_NTPase"/>
</dbReference>
<dbReference type="AlphaFoldDB" id="A0A387C4J3"/>
<dbReference type="GO" id="GO:0005524">
    <property type="term" value="F:ATP binding"/>
    <property type="evidence" value="ECO:0007669"/>
    <property type="project" value="UniProtKB-KW"/>
</dbReference>
<keyword evidence="1" id="KW-0547">Nucleotide-binding</keyword>
<reference evidence="1 2" key="1">
    <citation type="submission" date="2018-09" db="EMBL/GenBank/DDBJ databases">
        <title>Genome sequencing of strain 2DFW10M-5.</title>
        <authorList>
            <person name="Heo J."/>
            <person name="Kim S.-J."/>
            <person name="Kwon S.-W."/>
        </authorList>
    </citation>
    <scope>NUCLEOTIDE SEQUENCE [LARGE SCALE GENOMIC DNA]</scope>
    <source>
        <strain evidence="1 2">2DFW10M-5</strain>
    </source>
</reference>
<protein>
    <submittedName>
        <fullName evidence="1">ATP-binding protein</fullName>
    </submittedName>
</protein>
<dbReference type="Pfam" id="PF13671">
    <property type="entry name" value="AAA_33"/>
    <property type="match status" value="1"/>
</dbReference>